<organism evidence="2">
    <name type="scientific">viral metagenome</name>
    <dbReference type="NCBI Taxonomy" id="1070528"/>
    <lineage>
        <taxon>unclassified sequences</taxon>
        <taxon>metagenomes</taxon>
        <taxon>organismal metagenomes</taxon>
    </lineage>
</organism>
<proteinExistence type="predicted"/>
<sequence>MEKIIIFIFIINQFFLFSYFLLYIYIYMFFTAYGEIENMTNIEHFDTDYLKQNFVQYTTTDTDIKQINATLDNCKVACTQNPICLGFSRAKNIADPSVSSCWL</sequence>
<evidence type="ECO:0000256" key="1">
    <source>
        <dbReference type="SAM" id="Phobius"/>
    </source>
</evidence>
<dbReference type="AlphaFoldDB" id="A0A6C0EED0"/>
<evidence type="ECO:0000313" key="2">
    <source>
        <dbReference type="EMBL" id="QHT26951.1"/>
    </source>
</evidence>
<evidence type="ECO:0008006" key="3">
    <source>
        <dbReference type="Google" id="ProtNLM"/>
    </source>
</evidence>
<keyword evidence="1" id="KW-1133">Transmembrane helix</keyword>
<dbReference type="EMBL" id="MN739805">
    <property type="protein sequence ID" value="QHT26951.1"/>
    <property type="molecule type" value="Genomic_DNA"/>
</dbReference>
<protein>
    <recommendedName>
        <fullName evidence="3">Apple domain-containing protein</fullName>
    </recommendedName>
</protein>
<feature type="transmembrane region" description="Helical" evidence="1">
    <location>
        <begin position="6"/>
        <end position="30"/>
    </location>
</feature>
<keyword evidence="1" id="KW-0812">Transmembrane</keyword>
<name>A0A6C0EED0_9ZZZZ</name>
<reference evidence="2" key="1">
    <citation type="journal article" date="2020" name="Nature">
        <title>Giant virus diversity and host interactions through global metagenomics.</title>
        <authorList>
            <person name="Schulz F."/>
            <person name="Roux S."/>
            <person name="Paez-Espino D."/>
            <person name="Jungbluth S."/>
            <person name="Walsh D.A."/>
            <person name="Denef V.J."/>
            <person name="McMahon K.D."/>
            <person name="Konstantinidis K.T."/>
            <person name="Eloe-Fadrosh E.A."/>
            <person name="Kyrpides N.C."/>
            <person name="Woyke T."/>
        </authorList>
    </citation>
    <scope>NUCLEOTIDE SEQUENCE</scope>
    <source>
        <strain evidence="2">GVMAG-M-3300023179-2</strain>
    </source>
</reference>
<accession>A0A6C0EED0</accession>
<keyword evidence="1" id="KW-0472">Membrane</keyword>